<feature type="domain" description="PpiC" evidence="7">
    <location>
        <begin position="276"/>
        <end position="369"/>
    </location>
</feature>
<dbReference type="GO" id="GO:0003755">
    <property type="term" value="F:peptidyl-prolyl cis-trans isomerase activity"/>
    <property type="evidence" value="ECO:0007669"/>
    <property type="project" value="UniProtKB-KW"/>
</dbReference>
<dbReference type="InterPro" id="IPR000297">
    <property type="entry name" value="PPIase_PpiC"/>
</dbReference>
<protein>
    <submittedName>
        <fullName evidence="8">Putative peptidyl-prolyl cis-trans isomerase</fullName>
    </submittedName>
</protein>
<evidence type="ECO:0000313" key="9">
    <source>
        <dbReference type="Proteomes" id="UP000198651"/>
    </source>
</evidence>
<accession>A0A0S4M3W9</accession>
<keyword evidence="4" id="KW-0143">Chaperone</keyword>
<keyword evidence="2" id="KW-0574">Periplasm</keyword>
<evidence type="ECO:0000259" key="7">
    <source>
        <dbReference type="PROSITE" id="PS50198"/>
    </source>
</evidence>
<evidence type="ECO:0000256" key="2">
    <source>
        <dbReference type="ARBA" id="ARBA00022764"/>
    </source>
</evidence>
<dbReference type="PANTHER" id="PTHR47637:SF1">
    <property type="entry name" value="CHAPERONE SURA"/>
    <property type="match status" value="1"/>
</dbReference>
<evidence type="ECO:0000313" key="8">
    <source>
        <dbReference type="EMBL" id="CUT17538.1"/>
    </source>
</evidence>
<dbReference type="Pfam" id="PF00639">
    <property type="entry name" value="Rotamase"/>
    <property type="match status" value="2"/>
</dbReference>
<evidence type="ECO:0000256" key="1">
    <source>
        <dbReference type="ARBA" id="ARBA00022729"/>
    </source>
</evidence>
<dbReference type="Proteomes" id="UP000198651">
    <property type="component" value="Chromosome I"/>
</dbReference>
<dbReference type="InterPro" id="IPR046357">
    <property type="entry name" value="PPIase_dom_sf"/>
</dbReference>
<dbReference type="AlphaFoldDB" id="A0A0S4M3W9"/>
<reference evidence="9" key="1">
    <citation type="submission" date="2015-11" db="EMBL/GenBank/DDBJ databases">
        <authorList>
            <person name="Seth-Smith H.M.B."/>
        </authorList>
    </citation>
    <scope>NUCLEOTIDE SEQUENCE [LARGE SCALE GENOMIC DNA]</scope>
    <source>
        <strain evidence="9">2013Ark11</strain>
    </source>
</reference>
<dbReference type="Gene3D" id="3.10.50.40">
    <property type="match status" value="2"/>
</dbReference>
<dbReference type="Pfam" id="PF09312">
    <property type="entry name" value="SurA_N"/>
    <property type="match status" value="1"/>
</dbReference>
<evidence type="ECO:0000256" key="5">
    <source>
        <dbReference type="ARBA" id="ARBA00023235"/>
    </source>
</evidence>
<keyword evidence="1" id="KW-0732">Signal</keyword>
<dbReference type="InterPro" id="IPR015391">
    <property type="entry name" value="SurA_N"/>
</dbReference>
<dbReference type="InterPro" id="IPR027304">
    <property type="entry name" value="Trigger_fact/SurA_dom_sf"/>
</dbReference>
<evidence type="ECO:0000256" key="3">
    <source>
        <dbReference type="ARBA" id="ARBA00023110"/>
    </source>
</evidence>
<dbReference type="PANTHER" id="PTHR47637">
    <property type="entry name" value="CHAPERONE SURA"/>
    <property type="match status" value="1"/>
</dbReference>
<proteinExistence type="predicted"/>
<sequence length="420" mass="47848">MLWIVSSFSWAEINNSYPDKELVDKGHIVAIVEKDPITSQELNWRILQVRQMLPHNSNGISAEEIRKRTLEIMIDEQVGINYALELNLSVTDKEIQDTVNDTARERKTSPDNLERQWVSTGAPKSEFKQEIKRQILLAKLKQTVLRDVIHITPDQIASFIAQHKDEKEPQIELQHILIPVDKSPDQKKTAHELTQKIVNLFHSGHTFESLVVQFSKAPDVSSGGYMGWRYLSTFPLELKKNLINVKVGDIATPIETPVGIEIILIKNKREVNSPFSPRVQKKIQLIELNDATGAQLEDIRKKIIAGKLSFSDAVKMYSSDQDNINFKDKWIDVDELPSAIRNAAINTDTGHISEVISDNGQWYILKITDSKNEGLPLTKQQIIATQMIMDQQGDQEFVNWMASRRKGSYIKIMPNFTKDG</sequence>
<name>A0A0S4M3W9_9BURK</name>
<feature type="domain" description="PpiC" evidence="7">
    <location>
        <begin position="168"/>
        <end position="267"/>
    </location>
</feature>
<evidence type="ECO:0000256" key="4">
    <source>
        <dbReference type="ARBA" id="ARBA00023186"/>
    </source>
</evidence>
<keyword evidence="9" id="KW-1185">Reference proteome</keyword>
<dbReference type="STRING" id="1561003.Ark11_0703"/>
<dbReference type="EMBL" id="LN906597">
    <property type="protein sequence ID" value="CUT17538.1"/>
    <property type="molecule type" value="Genomic_DNA"/>
</dbReference>
<dbReference type="InterPro" id="IPR050280">
    <property type="entry name" value="OMP_Chaperone_SurA"/>
</dbReference>
<dbReference type="Gene3D" id="1.10.4030.10">
    <property type="entry name" value="Porin chaperone SurA, peptide-binding domain"/>
    <property type="match status" value="1"/>
</dbReference>
<organism evidence="8 9">
    <name type="scientific">Candidatus Ichthyocystis hellenicum</name>
    <dbReference type="NCBI Taxonomy" id="1561003"/>
    <lineage>
        <taxon>Bacteria</taxon>
        <taxon>Pseudomonadati</taxon>
        <taxon>Pseudomonadota</taxon>
        <taxon>Betaproteobacteria</taxon>
        <taxon>Burkholderiales</taxon>
        <taxon>Candidatus Ichthyocystis</taxon>
    </lineage>
</organism>
<dbReference type="PROSITE" id="PS50198">
    <property type="entry name" value="PPIC_PPIASE_2"/>
    <property type="match status" value="2"/>
</dbReference>
<dbReference type="RefSeq" id="WP_172792662.1">
    <property type="nucleotide sequence ID" value="NZ_FLSL01000094.1"/>
</dbReference>
<keyword evidence="3 6" id="KW-0697">Rotamase</keyword>
<dbReference type="SUPFAM" id="SSF54534">
    <property type="entry name" value="FKBP-like"/>
    <property type="match status" value="2"/>
</dbReference>
<keyword evidence="5 6" id="KW-0413">Isomerase</keyword>
<dbReference type="SUPFAM" id="SSF109998">
    <property type="entry name" value="Triger factor/SurA peptide-binding domain-like"/>
    <property type="match status" value="1"/>
</dbReference>
<gene>
    <name evidence="8" type="ORF">Ark11_0703</name>
</gene>
<evidence type="ECO:0000256" key="6">
    <source>
        <dbReference type="PROSITE-ProRule" id="PRU00278"/>
    </source>
</evidence>